<comment type="caution">
    <text evidence="2">The sequence shown here is derived from an EMBL/GenBank/DDBJ whole genome shotgun (WGS) entry which is preliminary data.</text>
</comment>
<name>A0AAE1MXJ5_9FABA</name>
<sequence length="134" mass="14953">MERKRDNERGSGSNLPPPKFLHPSVGSPCCNGGNNLRVLAMPISSVGGPAGNLDFIEIPRSDRDRIRGSVGHSGPSFVFHILRVFFTNFDLNPNQPHRLHLDIYDDVHFFGDVGFGSFFLEYEIVFISSFVSPF</sequence>
<feature type="region of interest" description="Disordered" evidence="1">
    <location>
        <begin position="1"/>
        <end position="23"/>
    </location>
</feature>
<protein>
    <submittedName>
        <fullName evidence="2">Uncharacterized protein</fullName>
    </submittedName>
</protein>
<gene>
    <name evidence="2" type="ORF">QN277_016867</name>
</gene>
<reference evidence="2" key="1">
    <citation type="submission" date="2023-10" db="EMBL/GenBank/DDBJ databases">
        <title>Chromosome-level genome of the transformable northern wattle, Acacia crassicarpa.</title>
        <authorList>
            <person name="Massaro I."/>
            <person name="Sinha N.R."/>
            <person name="Poethig S."/>
            <person name="Leichty A.R."/>
        </authorList>
    </citation>
    <scope>NUCLEOTIDE SEQUENCE</scope>
    <source>
        <strain evidence="2">Acra3RX</strain>
        <tissue evidence="2">Leaf</tissue>
    </source>
</reference>
<evidence type="ECO:0000313" key="3">
    <source>
        <dbReference type="Proteomes" id="UP001293593"/>
    </source>
</evidence>
<evidence type="ECO:0000313" key="2">
    <source>
        <dbReference type="EMBL" id="KAK4279113.1"/>
    </source>
</evidence>
<dbReference type="EMBL" id="JAWXYG010000003">
    <property type="protein sequence ID" value="KAK4279113.1"/>
    <property type="molecule type" value="Genomic_DNA"/>
</dbReference>
<dbReference type="AlphaFoldDB" id="A0AAE1MXJ5"/>
<evidence type="ECO:0000256" key="1">
    <source>
        <dbReference type="SAM" id="MobiDB-lite"/>
    </source>
</evidence>
<organism evidence="2 3">
    <name type="scientific">Acacia crassicarpa</name>
    <name type="common">northern wattle</name>
    <dbReference type="NCBI Taxonomy" id="499986"/>
    <lineage>
        <taxon>Eukaryota</taxon>
        <taxon>Viridiplantae</taxon>
        <taxon>Streptophyta</taxon>
        <taxon>Embryophyta</taxon>
        <taxon>Tracheophyta</taxon>
        <taxon>Spermatophyta</taxon>
        <taxon>Magnoliopsida</taxon>
        <taxon>eudicotyledons</taxon>
        <taxon>Gunneridae</taxon>
        <taxon>Pentapetalae</taxon>
        <taxon>rosids</taxon>
        <taxon>fabids</taxon>
        <taxon>Fabales</taxon>
        <taxon>Fabaceae</taxon>
        <taxon>Caesalpinioideae</taxon>
        <taxon>mimosoid clade</taxon>
        <taxon>Acacieae</taxon>
        <taxon>Acacia</taxon>
    </lineage>
</organism>
<accession>A0AAE1MXJ5</accession>
<dbReference type="Proteomes" id="UP001293593">
    <property type="component" value="Unassembled WGS sequence"/>
</dbReference>
<keyword evidence="3" id="KW-1185">Reference proteome</keyword>
<proteinExistence type="predicted"/>